<name>A0ABR1DXH5_NECAM</name>
<keyword evidence="3" id="KW-1185">Reference proteome</keyword>
<feature type="compositionally biased region" description="Low complexity" evidence="1">
    <location>
        <begin position="72"/>
        <end position="82"/>
    </location>
</feature>
<feature type="region of interest" description="Disordered" evidence="1">
    <location>
        <begin position="45"/>
        <end position="100"/>
    </location>
</feature>
<sequence>MDIIPRRFVFEREDNQTTIQFLSVFPQVGDAAKRLAVFRPSLRVATDSRKKGKHRDRDRDKEEPKDSPPKEAPAQPTTAPEPVGAVSTAHEMDETSPEEMYKCRDYTPAIFNDLQPLFDLLKKF</sequence>
<protein>
    <submittedName>
        <fullName evidence="2">Uncharacterized protein</fullName>
    </submittedName>
</protein>
<comment type="caution">
    <text evidence="2">The sequence shown here is derived from an EMBL/GenBank/DDBJ whole genome shotgun (WGS) entry which is preliminary data.</text>
</comment>
<gene>
    <name evidence="2" type="primary">Necator_chrV.g18656</name>
    <name evidence="2" type="ORF">RB195_013865</name>
</gene>
<evidence type="ECO:0000313" key="2">
    <source>
        <dbReference type="EMBL" id="KAK6755142.1"/>
    </source>
</evidence>
<evidence type="ECO:0000256" key="1">
    <source>
        <dbReference type="SAM" id="MobiDB-lite"/>
    </source>
</evidence>
<evidence type="ECO:0000313" key="3">
    <source>
        <dbReference type="Proteomes" id="UP001303046"/>
    </source>
</evidence>
<dbReference type="EMBL" id="JAVFWL010000005">
    <property type="protein sequence ID" value="KAK6755142.1"/>
    <property type="molecule type" value="Genomic_DNA"/>
</dbReference>
<reference evidence="2 3" key="1">
    <citation type="submission" date="2023-08" db="EMBL/GenBank/DDBJ databases">
        <title>A Necator americanus chromosomal reference genome.</title>
        <authorList>
            <person name="Ilik V."/>
            <person name="Petrzelkova K.J."/>
            <person name="Pardy F."/>
            <person name="Fuh T."/>
            <person name="Niatou-Singa F.S."/>
            <person name="Gouil Q."/>
            <person name="Baker L."/>
            <person name="Ritchie M.E."/>
            <person name="Jex A.R."/>
            <person name="Gazzola D."/>
            <person name="Li H."/>
            <person name="Toshio Fujiwara R."/>
            <person name="Zhan B."/>
            <person name="Aroian R.V."/>
            <person name="Pafco B."/>
            <person name="Schwarz E.M."/>
        </authorList>
    </citation>
    <scope>NUCLEOTIDE SEQUENCE [LARGE SCALE GENOMIC DNA]</scope>
    <source>
        <strain evidence="2 3">Aroian</strain>
        <tissue evidence="2">Whole animal</tissue>
    </source>
</reference>
<dbReference type="Proteomes" id="UP001303046">
    <property type="component" value="Unassembled WGS sequence"/>
</dbReference>
<accession>A0ABR1DXH5</accession>
<feature type="compositionally biased region" description="Basic and acidic residues" evidence="1">
    <location>
        <begin position="55"/>
        <end position="69"/>
    </location>
</feature>
<proteinExistence type="predicted"/>
<organism evidence="2 3">
    <name type="scientific">Necator americanus</name>
    <name type="common">Human hookworm</name>
    <dbReference type="NCBI Taxonomy" id="51031"/>
    <lineage>
        <taxon>Eukaryota</taxon>
        <taxon>Metazoa</taxon>
        <taxon>Ecdysozoa</taxon>
        <taxon>Nematoda</taxon>
        <taxon>Chromadorea</taxon>
        <taxon>Rhabditida</taxon>
        <taxon>Rhabditina</taxon>
        <taxon>Rhabditomorpha</taxon>
        <taxon>Strongyloidea</taxon>
        <taxon>Ancylostomatidae</taxon>
        <taxon>Bunostominae</taxon>
        <taxon>Necator</taxon>
    </lineage>
</organism>